<dbReference type="PROSITE" id="PS50943">
    <property type="entry name" value="HTH_CROC1"/>
    <property type="match status" value="1"/>
</dbReference>
<dbReference type="InterPro" id="IPR001387">
    <property type="entry name" value="Cro/C1-type_HTH"/>
</dbReference>
<evidence type="ECO:0000259" key="1">
    <source>
        <dbReference type="PROSITE" id="PS50943"/>
    </source>
</evidence>
<dbReference type="RefSeq" id="WP_008868693.1">
    <property type="nucleotide sequence ID" value="NZ_ACJN02000001.1"/>
</dbReference>
<dbReference type="EMBL" id="ACJN02000001">
    <property type="protein sequence ID" value="EFI35561.1"/>
    <property type="molecule type" value="Genomic_DNA"/>
</dbReference>
<sequence length="134" mass="15135">MKKVGPKIRALREELGLNQKEFGKLVLVDHNTESKWEQREEVPGGAHKKKVEFLLQVGEHQELKEVIKETIESDGGISAAAGLVGMLFGIANAQGISVNNLWQQLSFDSYLMVGINKLKQRRMNEKPPENRRND</sequence>
<accession>D6SLK0</accession>
<evidence type="ECO:0000313" key="3">
    <source>
        <dbReference type="Proteomes" id="UP000005496"/>
    </source>
</evidence>
<protein>
    <submittedName>
        <fullName evidence="2">Transcriptional regulator, XRE family</fullName>
    </submittedName>
</protein>
<name>D6SLK0_9BACT</name>
<feature type="domain" description="HTH cro/C1-type" evidence="1">
    <location>
        <begin position="8"/>
        <end position="63"/>
    </location>
</feature>
<dbReference type="Gene3D" id="1.10.260.40">
    <property type="entry name" value="lambda repressor-like DNA-binding domains"/>
    <property type="match status" value="1"/>
</dbReference>
<dbReference type="InterPro" id="IPR010982">
    <property type="entry name" value="Lambda_DNA-bd_dom_sf"/>
</dbReference>
<proteinExistence type="predicted"/>
<organism evidence="2 3">
    <name type="scientific">Desulfonatronospira thiodismutans ASO3-1</name>
    <dbReference type="NCBI Taxonomy" id="555779"/>
    <lineage>
        <taxon>Bacteria</taxon>
        <taxon>Pseudomonadati</taxon>
        <taxon>Thermodesulfobacteriota</taxon>
        <taxon>Desulfovibrionia</taxon>
        <taxon>Desulfovibrionales</taxon>
        <taxon>Desulfonatronovibrionaceae</taxon>
        <taxon>Desulfonatronospira</taxon>
    </lineage>
</organism>
<reference evidence="2" key="1">
    <citation type="submission" date="2010-05" db="EMBL/GenBank/DDBJ databases">
        <title>The draft genome of Desulfonatronospira thiodismutans ASO3-1.</title>
        <authorList>
            <consortium name="US DOE Joint Genome Institute (JGI-PGF)"/>
            <person name="Lucas S."/>
            <person name="Copeland A."/>
            <person name="Lapidus A."/>
            <person name="Cheng J.-F."/>
            <person name="Bruce D."/>
            <person name="Goodwin L."/>
            <person name="Pitluck S."/>
            <person name="Chertkov O."/>
            <person name="Brettin T."/>
            <person name="Detter J.C."/>
            <person name="Han C."/>
            <person name="Land M.L."/>
            <person name="Hauser L."/>
            <person name="Kyrpides N."/>
            <person name="Mikhailova N."/>
            <person name="Muyzer G."/>
            <person name="Woyke T."/>
        </authorList>
    </citation>
    <scope>NUCLEOTIDE SEQUENCE [LARGE SCALE GENOMIC DNA]</scope>
    <source>
        <strain evidence="2">ASO3-1</strain>
    </source>
</reference>
<dbReference type="CDD" id="cd00093">
    <property type="entry name" value="HTH_XRE"/>
    <property type="match status" value="1"/>
</dbReference>
<gene>
    <name evidence="2" type="ORF">Dthio_PD2987</name>
</gene>
<dbReference type="GO" id="GO:0003677">
    <property type="term" value="F:DNA binding"/>
    <property type="evidence" value="ECO:0007669"/>
    <property type="project" value="InterPro"/>
</dbReference>
<dbReference type="AlphaFoldDB" id="D6SLK0"/>
<dbReference type="OrthoDB" id="5363392at2"/>
<dbReference type="Proteomes" id="UP000005496">
    <property type="component" value="Unassembled WGS sequence"/>
</dbReference>
<keyword evidence="3" id="KW-1185">Reference proteome</keyword>
<dbReference type="SUPFAM" id="SSF47413">
    <property type="entry name" value="lambda repressor-like DNA-binding domains"/>
    <property type="match status" value="1"/>
</dbReference>
<comment type="caution">
    <text evidence="2">The sequence shown here is derived from an EMBL/GenBank/DDBJ whole genome shotgun (WGS) entry which is preliminary data.</text>
</comment>
<evidence type="ECO:0000313" key="2">
    <source>
        <dbReference type="EMBL" id="EFI35561.1"/>
    </source>
</evidence>